<evidence type="ECO:0000259" key="2">
    <source>
        <dbReference type="SMART" id="SM00065"/>
    </source>
</evidence>
<organism evidence="5 6">
    <name type="scientific">Streptacidiphilus jiangxiensis</name>
    <dbReference type="NCBI Taxonomy" id="235985"/>
    <lineage>
        <taxon>Bacteria</taxon>
        <taxon>Bacillati</taxon>
        <taxon>Actinomycetota</taxon>
        <taxon>Actinomycetes</taxon>
        <taxon>Kitasatosporales</taxon>
        <taxon>Streptomycetaceae</taxon>
        <taxon>Streptacidiphilus</taxon>
    </lineage>
</organism>
<dbReference type="RefSeq" id="WP_042444412.1">
    <property type="nucleotide sequence ID" value="NZ_BBPN01000006.1"/>
</dbReference>
<feature type="domain" description="PPM-type phosphatase" evidence="4">
    <location>
        <begin position="339"/>
        <end position="557"/>
    </location>
</feature>
<keyword evidence="1" id="KW-0378">Hydrolase</keyword>
<gene>
    <name evidence="5" type="ORF">SAMN05414137_113128</name>
</gene>
<dbReference type="eggNOG" id="COG2203">
    <property type="taxonomic scope" value="Bacteria"/>
</dbReference>
<dbReference type="SMART" id="SM00091">
    <property type="entry name" value="PAS"/>
    <property type="match status" value="1"/>
</dbReference>
<dbReference type="PANTHER" id="PTHR43156">
    <property type="entry name" value="STAGE II SPORULATION PROTEIN E-RELATED"/>
    <property type="match status" value="1"/>
</dbReference>
<dbReference type="Pfam" id="PF07228">
    <property type="entry name" value="SpoIIE"/>
    <property type="match status" value="1"/>
</dbReference>
<dbReference type="Gene3D" id="3.30.565.10">
    <property type="entry name" value="Histidine kinase-like ATPase, C-terminal domain"/>
    <property type="match status" value="1"/>
</dbReference>
<dbReference type="CDD" id="cd00130">
    <property type="entry name" value="PAS"/>
    <property type="match status" value="1"/>
</dbReference>
<name>A0A1H7T7W1_STRJI</name>
<dbReference type="InterPro" id="IPR035965">
    <property type="entry name" value="PAS-like_dom_sf"/>
</dbReference>
<dbReference type="Gene3D" id="3.30.450.40">
    <property type="match status" value="1"/>
</dbReference>
<dbReference type="FunFam" id="3.30.565.10:FF:000028">
    <property type="entry name" value="PAS sensor protein"/>
    <property type="match status" value="1"/>
</dbReference>
<dbReference type="EMBL" id="FOAZ01000013">
    <property type="protein sequence ID" value="SEL80961.1"/>
    <property type="molecule type" value="Genomic_DNA"/>
</dbReference>
<dbReference type="InterPro" id="IPR001932">
    <property type="entry name" value="PPM-type_phosphatase-like_dom"/>
</dbReference>
<evidence type="ECO:0000313" key="5">
    <source>
        <dbReference type="EMBL" id="SEL80961.1"/>
    </source>
</evidence>
<proteinExistence type="predicted"/>
<dbReference type="InterPro" id="IPR000014">
    <property type="entry name" value="PAS"/>
</dbReference>
<evidence type="ECO:0000313" key="6">
    <source>
        <dbReference type="Proteomes" id="UP000183015"/>
    </source>
</evidence>
<dbReference type="AlphaFoldDB" id="A0A1H7T7W1"/>
<dbReference type="Pfam" id="PF13581">
    <property type="entry name" value="HATPase_c_2"/>
    <property type="match status" value="1"/>
</dbReference>
<dbReference type="eggNOG" id="COG2208">
    <property type="taxonomic scope" value="Bacteria"/>
</dbReference>
<dbReference type="InterPro" id="IPR029016">
    <property type="entry name" value="GAF-like_dom_sf"/>
</dbReference>
<dbReference type="CDD" id="cd16936">
    <property type="entry name" value="HATPase_RsbW-like"/>
    <property type="match status" value="1"/>
</dbReference>
<dbReference type="STRING" id="235985.SAMN05414137_113128"/>
<dbReference type="SMART" id="SM00331">
    <property type="entry name" value="PP2C_SIG"/>
    <property type="match status" value="1"/>
</dbReference>
<evidence type="ECO:0000259" key="4">
    <source>
        <dbReference type="SMART" id="SM00331"/>
    </source>
</evidence>
<dbReference type="Proteomes" id="UP000183015">
    <property type="component" value="Unassembled WGS sequence"/>
</dbReference>
<dbReference type="InterPro" id="IPR036457">
    <property type="entry name" value="PPM-type-like_dom_sf"/>
</dbReference>
<keyword evidence="6" id="KW-1185">Reference proteome</keyword>
<protein>
    <submittedName>
        <fullName evidence="5">Sodium/proline symporter</fullName>
    </submittedName>
</protein>
<dbReference type="InterPro" id="IPR036890">
    <property type="entry name" value="HATPase_C_sf"/>
</dbReference>
<dbReference type="PANTHER" id="PTHR43156:SF2">
    <property type="entry name" value="STAGE II SPORULATION PROTEIN E"/>
    <property type="match status" value="1"/>
</dbReference>
<dbReference type="Pfam" id="PF08448">
    <property type="entry name" value="PAS_4"/>
    <property type="match status" value="1"/>
</dbReference>
<dbReference type="InterPro" id="IPR052016">
    <property type="entry name" value="Bact_Sigma-Reg"/>
</dbReference>
<evidence type="ECO:0000256" key="1">
    <source>
        <dbReference type="ARBA" id="ARBA00022801"/>
    </source>
</evidence>
<reference evidence="6" key="1">
    <citation type="submission" date="2016-10" db="EMBL/GenBank/DDBJ databases">
        <authorList>
            <person name="Varghese N."/>
        </authorList>
    </citation>
    <scope>NUCLEOTIDE SEQUENCE [LARGE SCALE GENOMIC DNA]</scope>
    <source>
        <strain evidence="6">DSM 45096 / BCRC 16803 / CGMCC 4.1857 / CIP 109030 / JCM 12277 / KCTC 19219 / NBRC 100920 / 33214</strain>
    </source>
</reference>
<dbReference type="Pfam" id="PF01590">
    <property type="entry name" value="GAF"/>
    <property type="match status" value="1"/>
</dbReference>
<dbReference type="SUPFAM" id="SSF55874">
    <property type="entry name" value="ATPase domain of HSP90 chaperone/DNA topoisomerase II/histidine kinase"/>
    <property type="match status" value="1"/>
</dbReference>
<evidence type="ECO:0000259" key="3">
    <source>
        <dbReference type="SMART" id="SM00091"/>
    </source>
</evidence>
<dbReference type="InterPro" id="IPR003018">
    <property type="entry name" value="GAF"/>
</dbReference>
<feature type="domain" description="GAF" evidence="2">
    <location>
        <begin position="133"/>
        <end position="321"/>
    </location>
</feature>
<dbReference type="SUPFAM" id="SSF55781">
    <property type="entry name" value="GAF domain-like"/>
    <property type="match status" value="1"/>
</dbReference>
<dbReference type="Gene3D" id="3.60.40.10">
    <property type="entry name" value="PPM-type phosphatase domain"/>
    <property type="match status" value="1"/>
</dbReference>
<dbReference type="InterPro" id="IPR003594">
    <property type="entry name" value="HATPase_dom"/>
</dbReference>
<sequence length="699" mass="75321">MREELGDAVLDALFSQSPLGLHVYDRELRLVRVNTAAELMREFPVDRMLGHSLPEILRSFDVTDAAAVERAARGVLETGHPEFDLDLRIRHRRDPAIEAAVSVSVFRLQQADGTVLGLAAALTDVTARLRAEAEVRLLNEAAVRIGTTLDVFRTAAEFCDVVSPALADTVTVDVYDAVLRGRAPAADAFDRDPTVRRAGFRSAAGPDVQGVPVVGEMEVFTPGTAYRTALDTLAPKLIRRLRRDARWLDPVRRRDARLLSAGAHSMILVPIRARGVVLGLACFYRWRNPTPFDQRDLGLAQQLTAHAAQCLDNARLYSRERSAARILSGGFARARATVDAAVELARTHLPAGTGGGWFDAIPLSGSRVALVAGDATSGTSSPAAMTEVRGAIEALAALDLPPDEILHRLHDLASRPSTLGDAAATDAREGSPATCLCLVYDPVSRVCTAASAGHPAPALVHPDGHVEQLDVAVGPPLGQGLAHYPLTERALPGGTTLLIYNSALVGEPTSSGPPLLSRLNDLFAAPQPSLQAACDRCAHALAPEQPARDAYLLLARTRVFDDSRTRVWTLPNAPESAARARRRTVAQLAEWGLDQEVIDDTALVVSELVTNSVRYAKGPIRLRLILDTTLVCEITDDSSASPHLRRALNTDENGRGLFITAQLTQRWGVRPERRGKTLWAERSLNRQVPVGVEAGEPSP</sequence>
<dbReference type="InterPro" id="IPR013656">
    <property type="entry name" value="PAS_4"/>
</dbReference>
<dbReference type="SMART" id="SM00065">
    <property type="entry name" value="GAF"/>
    <property type="match status" value="1"/>
</dbReference>
<dbReference type="SUPFAM" id="SSF55785">
    <property type="entry name" value="PYP-like sensor domain (PAS domain)"/>
    <property type="match status" value="1"/>
</dbReference>
<feature type="domain" description="PAS" evidence="3">
    <location>
        <begin position="8"/>
        <end position="73"/>
    </location>
</feature>
<accession>A0A1H7T7W1</accession>
<dbReference type="Gene3D" id="3.30.450.20">
    <property type="entry name" value="PAS domain"/>
    <property type="match status" value="1"/>
</dbReference>
<dbReference type="GO" id="GO:0016791">
    <property type="term" value="F:phosphatase activity"/>
    <property type="evidence" value="ECO:0007669"/>
    <property type="project" value="TreeGrafter"/>
</dbReference>